<feature type="compositionally biased region" description="Basic residues" evidence="1">
    <location>
        <begin position="14"/>
        <end position="24"/>
    </location>
</feature>
<organism evidence="2">
    <name type="scientific">Arundo donax</name>
    <name type="common">Giant reed</name>
    <name type="synonym">Donax arundinaceus</name>
    <dbReference type="NCBI Taxonomy" id="35708"/>
    <lineage>
        <taxon>Eukaryota</taxon>
        <taxon>Viridiplantae</taxon>
        <taxon>Streptophyta</taxon>
        <taxon>Embryophyta</taxon>
        <taxon>Tracheophyta</taxon>
        <taxon>Spermatophyta</taxon>
        <taxon>Magnoliopsida</taxon>
        <taxon>Liliopsida</taxon>
        <taxon>Poales</taxon>
        <taxon>Poaceae</taxon>
        <taxon>PACMAD clade</taxon>
        <taxon>Arundinoideae</taxon>
        <taxon>Arundineae</taxon>
        <taxon>Arundo</taxon>
    </lineage>
</organism>
<feature type="compositionally biased region" description="Basic and acidic residues" evidence="1">
    <location>
        <begin position="191"/>
        <end position="201"/>
    </location>
</feature>
<feature type="compositionally biased region" description="Low complexity" evidence="1">
    <location>
        <begin position="40"/>
        <end position="50"/>
    </location>
</feature>
<reference evidence="2" key="1">
    <citation type="submission" date="2014-09" db="EMBL/GenBank/DDBJ databases">
        <authorList>
            <person name="Magalhaes I.L.F."/>
            <person name="Oliveira U."/>
            <person name="Santos F.R."/>
            <person name="Vidigal T.H.D.A."/>
            <person name="Brescovit A.D."/>
            <person name="Santos A.J."/>
        </authorList>
    </citation>
    <scope>NUCLEOTIDE SEQUENCE</scope>
    <source>
        <tissue evidence="2">Shoot tissue taken approximately 20 cm above the soil surface</tissue>
    </source>
</reference>
<name>A0A0A9DQ33_ARUDO</name>
<dbReference type="PANTHER" id="PTHR21561">
    <property type="entry name" value="INO80 COMPLEX SUBUNIT B"/>
    <property type="match status" value="1"/>
</dbReference>
<feature type="region of interest" description="Disordered" evidence="1">
    <location>
        <begin position="1"/>
        <end position="269"/>
    </location>
</feature>
<feature type="compositionally biased region" description="Basic and acidic residues" evidence="1">
    <location>
        <begin position="158"/>
        <end position="170"/>
    </location>
</feature>
<dbReference type="PANTHER" id="PTHR21561:SF20">
    <property type="entry name" value="OS12G0561200 PROTEIN"/>
    <property type="match status" value="1"/>
</dbReference>
<dbReference type="GO" id="GO:0006338">
    <property type="term" value="P:chromatin remodeling"/>
    <property type="evidence" value="ECO:0007669"/>
    <property type="project" value="InterPro"/>
</dbReference>
<dbReference type="AlphaFoldDB" id="A0A0A9DQ33"/>
<dbReference type="InterPro" id="IPR029523">
    <property type="entry name" value="INO80B/Ies2"/>
</dbReference>
<evidence type="ECO:0000256" key="1">
    <source>
        <dbReference type="SAM" id="MobiDB-lite"/>
    </source>
</evidence>
<reference evidence="2" key="2">
    <citation type="journal article" date="2015" name="Data Brief">
        <title>Shoot transcriptome of the giant reed, Arundo donax.</title>
        <authorList>
            <person name="Barrero R.A."/>
            <person name="Guerrero F.D."/>
            <person name="Moolhuijzen P."/>
            <person name="Goolsby J.A."/>
            <person name="Tidwell J."/>
            <person name="Bellgard S.E."/>
            <person name="Bellgard M.I."/>
        </authorList>
    </citation>
    <scope>NUCLEOTIDE SEQUENCE</scope>
    <source>
        <tissue evidence="2">Shoot tissue taken approximately 20 cm above the soil surface</tissue>
    </source>
</reference>
<proteinExistence type="predicted"/>
<sequence length="283" mass="30917">MEGGDGSGFDAAHMKRRRSSGARRPRQDGGATADQWGNTSPSSSSMSSRSGSKRLLPSDEIAAGPDGGIRRREFHLNAPSPERATHGGNRPRSEAAHVPEGNRGSSSTGEKPRKLKLKISRNVLLKPDPDTSDSRSSPAKPPRPGDSHQQKHGNLTEGSKDSDRSTSSRDRKTRKVRSIEKTLAQEQPAKVQREPSSEPVRKSRRLAKKSILDSELDEDYDISNLENPGTSEDMEGYTEDMEGYTPEPENKGGSSSKKNASKKAKGRSRVFEVDNDLVMIMIL</sequence>
<dbReference type="EMBL" id="GBRH01207241">
    <property type="protein sequence ID" value="JAD90654.1"/>
    <property type="molecule type" value="Transcribed_RNA"/>
</dbReference>
<accession>A0A0A9DQ33</accession>
<evidence type="ECO:0000313" key="2">
    <source>
        <dbReference type="EMBL" id="JAD90654.1"/>
    </source>
</evidence>
<feature type="compositionally biased region" description="Basic residues" evidence="1">
    <location>
        <begin position="259"/>
        <end position="268"/>
    </location>
</feature>
<dbReference type="GO" id="GO:0031011">
    <property type="term" value="C:Ino80 complex"/>
    <property type="evidence" value="ECO:0007669"/>
    <property type="project" value="InterPro"/>
</dbReference>
<protein>
    <submittedName>
        <fullName evidence="2">Uncharacterized protein</fullName>
    </submittedName>
</protein>
<feature type="compositionally biased region" description="Acidic residues" evidence="1">
    <location>
        <begin position="232"/>
        <end position="242"/>
    </location>
</feature>